<dbReference type="GO" id="GO:0003677">
    <property type="term" value="F:DNA binding"/>
    <property type="evidence" value="ECO:0007669"/>
    <property type="project" value="UniProtKB-KW"/>
</dbReference>
<dbReference type="Proteomes" id="UP000471216">
    <property type="component" value="Unassembled WGS sequence"/>
</dbReference>
<dbReference type="SUPFAM" id="SSF116734">
    <property type="entry name" value="DNA methylase specificity domain"/>
    <property type="match status" value="2"/>
</dbReference>
<keyword evidence="3" id="KW-0238">DNA-binding</keyword>
<gene>
    <name evidence="6" type="ORF">GKD54_20830</name>
    <name evidence="5" type="ORF">GKD58_06485</name>
</gene>
<dbReference type="PANTHER" id="PTHR30408">
    <property type="entry name" value="TYPE-1 RESTRICTION ENZYME ECOKI SPECIFICITY PROTEIN"/>
    <property type="match status" value="1"/>
</dbReference>
<sequence>MKSNYKRLGDYIRQVDVRNRDLAVERLLGLSVNKQFIPSIANTIGTDMSNYKVVAPSQFVYIADTSRRGDKIAIALLGGQGKAIVSAIYTVFEITNEMELLPEYLMMWFRRPEFDRYARFKSHGSAREVFEWSEMCEVLLPIPPIEEQRKIVAQYQAIERRIENNRRLIATLEETAKTIYRKMFVDNIDIENLPKGWRIGTLGEFAVFKNGKAVQSINGEIPVYGGNGIVGGHNSHNAINVIVIGRVGANCGNIQIEREKCWINDNAMLAVSKEGALYYLYWLLNTLSLNSKSEGSSQPLLTQTILTQIDCVIPNSNTIQRFDKIAEVIEIENIQKRKEIGVLIELQSLLLSKLGQ</sequence>
<evidence type="ECO:0000256" key="2">
    <source>
        <dbReference type="ARBA" id="ARBA00022747"/>
    </source>
</evidence>
<dbReference type="RefSeq" id="WP_104404134.1">
    <property type="nucleotide sequence ID" value="NZ_WKMW01000004.1"/>
</dbReference>
<dbReference type="AlphaFoldDB" id="A0A6I2NAY3"/>
<keyword evidence="5" id="KW-0378">Hydrolase</keyword>
<dbReference type="Proteomes" id="UP000450599">
    <property type="component" value="Unassembled WGS sequence"/>
</dbReference>
<evidence type="ECO:0000313" key="7">
    <source>
        <dbReference type="Proteomes" id="UP000450599"/>
    </source>
</evidence>
<dbReference type="PANTHER" id="PTHR30408:SF13">
    <property type="entry name" value="TYPE I RESTRICTION ENZYME HINDI SPECIFICITY SUBUNIT"/>
    <property type="match status" value="1"/>
</dbReference>
<dbReference type="EMBL" id="WKMW01000004">
    <property type="protein sequence ID" value="MRY83900.1"/>
    <property type="molecule type" value="Genomic_DNA"/>
</dbReference>
<dbReference type="InterPro" id="IPR000055">
    <property type="entry name" value="Restrct_endonuc_typeI_TRD"/>
</dbReference>
<evidence type="ECO:0000313" key="8">
    <source>
        <dbReference type="Proteomes" id="UP000471216"/>
    </source>
</evidence>
<protein>
    <submittedName>
        <fullName evidence="5">Restriction endonuclease subunit S</fullName>
    </submittedName>
</protein>
<comment type="caution">
    <text evidence="5">The sequence shown here is derived from an EMBL/GenBank/DDBJ whole genome shotgun (WGS) entry which is preliminary data.</text>
</comment>
<comment type="similarity">
    <text evidence="1">Belongs to the type-I restriction system S methylase family.</text>
</comment>
<dbReference type="GO" id="GO:0004519">
    <property type="term" value="F:endonuclease activity"/>
    <property type="evidence" value="ECO:0007669"/>
    <property type="project" value="UniProtKB-KW"/>
</dbReference>
<proteinExistence type="inferred from homology"/>
<dbReference type="GO" id="GO:0009307">
    <property type="term" value="P:DNA restriction-modification system"/>
    <property type="evidence" value="ECO:0007669"/>
    <property type="project" value="UniProtKB-KW"/>
</dbReference>
<dbReference type="Pfam" id="PF01420">
    <property type="entry name" value="Methylase_S"/>
    <property type="match status" value="1"/>
</dbReference>
<keyword evidence="5" id="KW-0540">Nuclease</keyword>
<evidence type="ECO:0000256" key="1">
    <source>
        <dbReference type="ARBA" id="ARBA00010923"/>
    </source>
</evidence>
<dbReference type="Gene3D" id="3.90.220.20">
    <property type="entry name" value="DNA methylase specificity domains"/>
    <property type="match status" value="2"/>
</dbReference>
<evidence type="ECO:0000313" key="6">
    <source>
        <dbReference type="EMBL" id="MRZ08597.1"/>
    </source>
</evidence>
<organism evidence="5 7">
    <name type="scientific">Parabacteroides distasonis</name>
    <dbReference type="NCBI Taxonomy" id="823"/>
    <lineage>
        <taxon>Bacteria</taxon>
        <taxon>Pseudomonadati</taxon>
        <taxon>Bacteroidota</taxon>
        <taxon>Bacteroidia</taxon>
        <taxon>Bacteroidales</taxon>
        <taxon>Tannerellaceae</taxon>
        <taxon>Parabacteroides</taxon>
    </lineage>
</organism>
<reference evidence="7 8" key="1">
    <citation type="journal article" date="2019" name="Nat. Med.">
        <title>A library of human gut bacterial isolates paired with longitudinal multiomics data enables mechanistic microbiome research.</title>
        <authorList>
            <person name="Poyet M."/>
            <person name="Groussin M."/>
            <person name="Gibbons S.M."/>
            <person name="Avila-Pacheco J."/>
            <person name="Jiang X."/>
            <person name="Kearney S.M."/>
            <person name="Perrotta A.R."/>
            <person name="Berdy B."/>
            <person name="Zhao S."/>
            <person name="Lieberman T.D."/>
            <person name="Swanson P.K."/>
            <person name="Smith M."/>
            <person name="Roesemann S."/>
            <person name="Alexander J.E."/>
            <person name="Rich S.A."/>
            <person name="Livny J."/>
            <person name="Vlamakis H."/>
            <person name="Clish C."/>
            <person name="Bullock K."/>
            <person name="Deik A."/>
            <person name="Scott J."/>
            <person name="Pierce K.A."/>
            <person name="Xavier R.J."/>
            <person name="Alm E.J."/>
        </authorList>
    </citation>
    <scope>NUCLEOTIDE SEQUENCE [LARGE SCALE GENOMIC DNA]</scope>
    <source>
        <strain evidence="6 8">BIOML-A10</strain>
        <strain evidence="5 7">BIOML-A11</strain>
    </source>
</reference>
<evidence type="ECO:0000256" key="3">
    <source>
        <dbReference type="ARBA" id="ARBA00023125"/>
    </source>
</evidence>
<dbReference type="EMBL" id="WKMX01000026">
    <property type="protein sequence ID" value="MRZ08597.1"/>
    <property type="molecule type" value="Genomic_DNA"/>
</dbReference>
<accession>A0A6I2NAY3</accession>
<dbReference type="InterPro" id="IPR044946">
    <property type="entry name" value="Restrct_endonuc_typeI_TRD_sf"/>
</dbReference>
<keyword evidence="2" id="KW-0680">Restriction system</keyword>
<evidence type="ECO:0000313" key="5">
    <source>
        <dbReference type="EMBL" id="MRY83900.1"/>
    </source>
</evidence>
<evidence type="ECO:0000259" key="4">
    <source>
        <dbReference type="Pfam" id="PF01420"/>
    </source>
</evidence>
<dbReference type="InterPro" id="IPR052021">
    <property type="entry name" value="Type-I_RS_S_subunit"/>
</dbReference>
<name>A0A6I2NAY3_PARDI</name>
<feature type="domain" description="Type I restriction modification DNA specificity" evidence="4">
    <location>
        <begin position="194"/>
        <end position="339"/>
    </location>
</feature>
<keyword evidence="5" id="KW-0255">Endonuclease</keyword>
<dbReference type="CDD" id="cd17266">
    <property type="entry name" value="RMtype1_S_Sau1132ORF3780P-TRD2-CR2_like"/>
    <property type="match status" value="1"/>
</dbReference>